<keyword evidence="4 7" id="KW-0812">Transmembrane</keyword>
<dbReference type="Gene3D" id="1.20.1250.20">
    <property type="entry name" value="MFS general substrate transporter like domains"/>
    <property type="match status" value="1"/>
</dbReference>
<dbReference type="InterPro" id="IPR036259">
    <property type="entry name" value="MFS_trans_sf"/>
</dbReference>
<feature type="transmembrane region" description="Helical" evidence="7">
    <location>
        <begin position="40"/>
        <end position="59"/>
    </location>
</feature>
<dbReference type="AlphaFoldDB" id="A0AAV1HRL0"/>
<evidence type="ECO:0000256" key="5">
    <source>
        <dbReference type="ARBA" id="ARBA00022989"/>
    </source>
</evidence>
<dbReference type="InterPro" id="IPR020846">
    <property type="entry name" value="MFS_dom"/>
</dbReference>
<keyword evidence="6 7" id="KW-0472">Membrane</keyword>
<keyword evidence="2" id="KW-0813">Transport</keyword>
<feature type="transmembrane region" description="Helical" evidence="7">
    <location>
        <begin position="192"/>
        <end position="213"/>
    </location>
</feature>
<feature type="transmembrane region" description="Helical" evidence="7">
    <location>
        <begin position="12"/>
        <end position="34"/>
    </location>
</feature>
<keyword evidence="5 7" id="KW-1133">Transmembrane helix</keyword>
<feature type="transmembrane region" description="Helical" evidence="7">
    <location>
        <begin position="102"/>
        <end position="124"/>
    </location>
</feature>
<protein>
    <recommendedName>
        <fullName evidence="8">Major facilitator superfamily (MFS) profile domain-containing protein</fullName>
    </recommendedName>
</protein>
<name>A0AAV1HRL0_9CHLO</name>
<dbReference type="CDD" id="cd06174">
    <property type="entry name" value="MFS"/>
    <property type="match status" value="1"/>
</dbReference>
<dbReference type="Proteomes" id="UP001314263">
    <property type="component" value="Unassembled WGS sequence"/>
</dbReference>
<keyword evidence="10" id="KW-1185">Reference proteome</keyword>
<feature type="transmembrane region" description="Helical" evidence="7">
    <location>
        <begin position="260"/>
        <end position="286"/>
    </location>
</feature>
<dbReference type="Pfam" id="PF07690">
    <property type="entry name" value="MFS_1"/>
    <property type="match status" value="1"/>
</dbReference>
<gene>
    <name evidence="9" type="ORF">CVIRNUC_000351</name>
</gene>
<reference evidence="9 10" key="1">
    <citation type="submission" date="2023-10" db="EMBL/GenBank/DDBJ databases">
        <authorList>
            <person name="Maclean D."/>
            <person name="Macfadyen A."/>
        </authorList>
    </citation>
    <scope>NUCLEOTIDE SEQUENCE [LARGE SCALE GENOMIC DNA]</scope>
</reference>
<keyword evidence="3" id="KW-1003">Cell membrane</keyword>
<evidence type="ECO:0000256" key="1">
    <source>
        <dbReference type="ARBA" id="ARBA00004651"/>
    </source>
</evidence>
<dbReference type="InterPro" id="IPR011701">
    <property type="entry name" value="MFS"/>
</dbReference>
<dbReference type="SUPFAM" id="SSF103473">
    <property type="entry name" value="MFS general substrate transporter"/>
    <property type="match status" value="1"/>
</dbReference>
<dbReference type="PANTHER" id="PTHR42718:SF46">
    <property type="entry name" value="BLR6921 PROTEIN"/>
    <property type="match status" value="1"/>
</dbReference>
<evidence type="ECO:0000256" key="3">
    <source>
        <dbReference type="ARBA" id="ARBA00022475"/>
    </source>
</evidence>
<evidence type="ECO:0000256" key="6">
    <source>
        <dbReference type="ARBA" id="ARBA00023136"/>
    </source>
</evidence>
<dbReference type="GO" id="GO:0022857">
    <property type="term" value="F:transmembrane transporter activity"/>
    <property type="evidence" value="ECO:0007669"/>
    <property type="project" value="InterPro"/>
</dbReference>
<comment type="caution">
    <text evidence="9">The sequence shown here is derived from an EMBL/GenBank/DDBJ whole genome shotgun (WGS) entry which is preliminary data.</text>
</comment>
<feature type="domain" description="Major facilitator superfamily (MFS) profile" evidence="8">
    <location>
        <begin position="1"/>
        <end position="324"/>
    </location>
</feature>
<evidence type="ECO:0000256" key="2">
    <source>
        <dbReference type="ARBA" id="ARBA00022448"/>
    </source>
</evidence>
<dbReference type="GO" id="GO:0005886">
    <property type="term" value="C:plasma membrane"/>
    <property type="evidence" value="ECO:0007669"/>
    <property type="project" value="UniProtKB-SubCell"/>
</dbReference>
<organism evidence="9 10">
    <name type="scientific">Coccomyxa viridis</name>
    <dbReference type="NCBI Taxonomy" id="1274662"/>
    <lineage>
        <taxon>Eukaryota</taxon>
        <taxon>Viridiplantae</taxon>
        <taxon>Chlorophyta</taxon>
        <taxon>core chlorophytes</taxon>
        <taxon>Trebouxiophyceae</taxon>
        <taxon>Trebouxiophyceae incertae sedis</taxon>
        <taxon>Coccomyxaceae</taxon>
        <taxon>Coccomyxa</taxon>
    </lineage>
</organism>
<accession>A0AAV1HRL0</accession>
<dbReference type="PROSITE" id="PS50850">
    <property type="entry name" value="MFS"/>
    <property type="match status" value="1"/>
</dbReference>
<proteinExistence type="predicted"/>
<evidence type="ECO:0000313" key="10">
    <source>
        <dbReference type="Proteomes" id="UP001314263"/>
    </source>
</evidence>
<dbReference type="PANTHER" id="PTHR42718">
    <property type="entry name" value="MAJOR FACILITATOR SUPERFAMILY MULTIDRUG TRANSPORTER MFSC"/>
    <property type="match status" value="1"/>
</dbReference>
<comment type="subcellular location">
    <subcellularLocation>
        <location evidence="1">Cell membrane</location>
        <topology evidence="1">Multi-pass membrane protein</topology>
    </subcellularLocation>
</comment>
<evidence type="ECO:0000313" key="9">
    <source>
        <dbReference type="EMBL" id="CAK0733896.1"/>
    </source>
</evidence>
<sequence>MGAEISMSDAQYGMVQGYAYDFVFGISMLAWGFIADNFRLNRVYLLVGGCAMTALTLIMEAYAKSFTVLLLSIVIKALASGVVQNIPFAILSDILPPEQLGLGGGVFGSSTYVAQLLCGNISYATLQRGIHWHWPIAINAVAVFAVSVAVALSIKEPSVGRFFNQRKDEAKASLHDFDLKASLLYFIAMDTFWMLTLAAGFRMMSTSVLAAFLPNYSQQAFMHQPTVFAAESTVLGFCGFLSAIFIGMLCERLFVRMPAVSLYTSCIGALAASVFMALTLFVTPLLRTSNARGPERCAGATCHSDRCSVRPTHCCVPARDLLRP</sequence>
<feature type="transmembrane region" description="Helical" evidence="7">
    <location>
        <begin position="66"/>
        <end position="90"/>
    </location>
</feature>
<evidence type="ECO:0000256" key="4">
    <source>
        <dbReference type="ARBA" id="ARBA00022692"/>
    </source>
</evidence>
<feature type="transmembrane region" description="Helical" evidence="7">
    <location>
        <begin position="234"/>
        <end position="254"/>
    </location>
</feature>
<evidence type="ECO:0000259" key="8">
    <source>
        <dbReference type="PROSITE" id="PS50850"/>
    </source>
</evidence>
<feature type="transmembrane region" description="Helical" evidence="7">
    <location>
        <begin position="136"/>
        <end position="154"/>
    </location>
</feature>
<evidence type="ECO:0000256" key="7">
    <source>
        <dbReference type="SAM" id="Phobius"/>
    </source>
</evidence>
<dbReference type="EMBL" id="CAUYUE010000001">
    <property type="protein sequence ID" value="CAK0733896.1"/>
    <property type="molecule type" value="Genomic_DNA"/>
</dbReference>